<feature type="region of interest" description="Disordered" evidence="1">
    <location>
        <begin position="274"/>
        <end position="293"/>
    </location>
</feature>
<proteinExistence type="predicted"/>
<comment type="caution">
    <text evidence="3">The sequence shown here is derived from an EMBL/GenBank/DDBJ whole genome shotgun (WGS) entry which is preliminary data.</text>
</comment>
<feature type="compositionally biased region" description="Basic and acidic residues" evidence="1">
    <location>
        <begin position="201"/>
        <end position="232"/>
    </location>
</feature>
<reference evidence="3" key="1">
    <citation type="submission" date="2020-06" db="EMBL/GenBank/DDBJ databases">
        <authorList>
            <consortium name="Plant Systems Biology data submission"/>
        </authorList>
    </citation>
    <scope>NUCLEOTIDE SEQUENCE</scope>
    <source>
        <strain evidence="3">D6</strain>
    </source>
</reference>
<feature type="compositionally biased region" description="Low complexity" evidence="1">
    <location>
        <begin position="279"/>
        <end position="293"/>
    </location>
</feature>
<keyword evidence="4" id="KW-1185">Reference proteome</keyword>
<protein>
    <recommendedName>
        <fullName evidence="2">PARP catalytic domain-containing protein</fullName>
    </recommendedName>
</protein>
<dbReference type="GO" id="GO:0003950">
    <property type="term" value="F:NAD+ poly-ADP-ribosyltransferase activity"/>
    <property type="evidence" value="ECO:0007669"/>
    <property type="project" value="InterPro"/>
</dbReference>
<evidence type="ECO:0000313" key="4">
    <source>
        <dbReference type="Proteomes" id="UP001153069"/>
    </source>
</evidence>
<dbReference type="EMBL" id="CAICTM010001636">
    <property type="protein sequence ID" value="CAB9525165.1"/>
    <property type="molecule type" value="Genomic_DNA"/>
</dbReference>
<dbReference type="Pfam" id="PF00644">
    <property type="entry name" value="PARP"/>
    <property type="match status" value="1"/>
</dbReference>
<dbReference type="AlphaFoldDB" id="A0A9N8ERM1"/>
<feature type="region of interest" description="Disordered" evidence="1">
    <location>
        <begin position="1"/>
        <end position="21"/>
    </location>
</feature>
<feature type="region of interest" description="Disordered" evidence="1">
    <location>
        <begin position="200"/>
        <end position="259"/>
    </location>
</feature>
<evidence type="ECO:0000313" key="3">
    <source>
        <dbReference type="EMBL" id="CAB9525165.1"/>
    </source>
</evidence>
<evidence type="ECO:0000256" key="1">
    <source>
        <dbReference type="SAM" id="MobiDB-lite"/>
    </source>
</evidence>
<dbReference type="Proteomes" id="UP001153069">
    <property type="component" value="Unassembled WGS sequence"/>
</dbReference>
<feature type="region of interest" description="Disordered" evidence="1">
    <location>
        <begin position="361"/>
        <end position="384"/>
    </location>
</feature>
<dbReference type="Gene3D" id="3.90.228.10">
    <property type="match status" value="1"/>
</dbReference>
<sequence length="882" mass="94267">MWHLIEQQKQEPLQTAKRQAPTAAAIQERQEQLKRRRLARQAHIKNQFGSEWIDTESFFIYKTVAELKEHGGSIEEFFVKQCETPEFAEMWSEIGYRPSFHPNTTLSSERQKMFLDAIQELPPDAKLGLVFHGTHTENIAPILKDGLDPAKRRRQSMGPGEYFATHPGVSTSYCRGACGDGLKMLAFVVVLPPALHHKLRERNVGSREKEEDGKQEEDKKPPATKEDSKPKATDQPPQSTMPSMQAAGSGPTDPATSGDDELIVDLVETTMKLHQQANGGASSSPPQIASAPGDRISRQLDNVASTYQQQESKQNQAPLSDIGNGTTRANTGPRDVVRLVDMLSIPQPGVGSTIAAAAPLPATTAPGGNTKPCQLDDASNTPQQQTLKQNLHAPLCSDTGNGTIHAALRRDDLDAVRILGKLKNPQQGTSSIIGAAAAVASPEAWNSIACGSLEGDAKPKDSEFNTNFQQAVLQACSEDLTAVNSNQAPPHTSSMDVQSVAAAKALGGGQMSHLCMAGGSQQGAMGPNNSDFNIGFLQGLRQGLTGDSQAVNSNQAPQRTCTNDVQCKGTASGSQQGNTKPNTAAFNTSFLQGMLQALSGDSQAVNSNKVHQHTSQCGAASPSGEYQVPYHGIAGTPGDSKPISQGTFIDGSAVDTSNQHAKSPTPGRSKWYQQPTSPPNGHTLGLPRRAALRRRAILRGGGGVVVVDNNAHQLPIGVVQFEHLEGNRHRSYYGLSSRAHAMATLPQQLGGSVTVTNQFAAGLTVAQQAAAAARESEVKAQIMQDLIANKVDVASEKYTKHKAALSETARKEIAWYVRQRVDEDVIPFYFADLLAPIRVAGQQVVPALGASISVKPAVIPIQDENTRAPALSDLDVLKFGAF</sequence>
<feature type="region of interest" description="Disordered" evidence="1">
    <location>
        <begin position="633"/>
        <end position="686"/>
    </location>
</feature>
<organism evidence="3 4">
    <name type="scientific">Seminavis robusta</name>
    <dbReference type="NCBI Taxonomy" id="568900"/>
    <lineage>
        <taxon>Eukaryota</taxon>
        <taxon>Sar</taxon>
        <taxon>Stramenopiles</taxon>
        <taxon>Ochrophyta</taxon>
        <taxon>Bacillariophyta</taxon>
        <taxon>Bacillariophyceae</taxon>
        <taxon>Bacillariophycidae</taxon>
        <taxon>Naviculales</taxon>
        <taxon>Naviculaceae</taxon>
        <taxon>Seminavis</taxon>
    </lineage>
</organism>
<dbReference type="SUPFAM" id="SSF56399">
    <property type="entry name" value="ADP-ribosylation"/>
    <property type="match status" value="1"/>
</dbReference>
<feature type="region of interest" description="Disordered" evidence="1">
    <location>
        <begin position="304"/>
        <end position="333"/>
    </location>
</feature>
<gene>
    <name evidence="3" type="ORF">SEMRO_1638_G287790.1</name>
</gene>
<feature type="compositionally biased region" description="Polar residues" evidence="1">
    <location>
        <begin position="304"/>
        <end position="330"/>
    </location>
</feature>
<accession>A0A9N8ERM1</accession>
<name>A0A9N8ERM1_9STRA</name>
<feature type="domain" description="PARP catalytic" evidence="2">
    <location>
        <begin position="127"/>
        <end position="225"/>
    </location>
</feature>
<evidence type="ECO:0000259" key="2">
    <source>
        <dbReference type="Pfam" id="PF00644"/>
    </source>
</evidence>
<dbReference type="InterPro" id="IPR012317">
    <property type="entry name" value="Poly(ADP-ribose)pol_cat_dom"/>
</dbReference>